<dbReference type="CDD" id="cd09165">
    <property type="entry name" value="PLDc_PaPPK1_C1_like"/>
    <property type="match status" value="1"/>
</dbReference>
<evidence type="ECO:0000256" key="7">
    <source>
        <dbReference type="RuleBase" id="RU003800"/>
    </source>
</evidence>
<dbReference type="PIRSF" id="PIRSF015589">
    <property type="entry name" value="PP_kinase"/>
    <property type="match status" value="1"/>
</dbReference>
<dbReference type="SUPFAM" id="SSF143724">
    <property type="entry name" value="PHP14-like"/>
    <property type="match status" value="1"/>
</dbReference>
<feature type="active site" description="Phosphohistidine intermediate" evidence="6">
    <location>
        <position position="437"/>
    </location>
</feature>
<dbReference type="GO" id="GO:0006799">
    <property type="term" value="P:polyphosphate biosynthetic process"/>
    <property type="evidence" value="ECO:0007669"/>
    <property type="project" value="UniProtKB-UniRule"/>
</dbReference>
<dbReference type="InterPro" id="IPR003414">
    <property type="entry name" value="PP_kinase"/>
</dbReference>
<dbReference type="NCBIfam" id="TIGR03705">
    <property type="entry name" value="poly_P_kin"/>
    <property type="match status" value="1"/>
</dbReference>
<dbReference type="RefSeq" id="WP_027009417.1">
    <property type="nucleotide sequence ID" value="NZ_CP091521.1"/>
</dbReference>
<dbReference type="SUPFAM" id="SSF56024">
    <property type="entry name" value="Phospholipase D/nuclease"/>
    <property type="match status" value="2"/>
</dbReference>
<evidence type="ECO:0000256" key="1">
    <source>
        <dbReference type="ARBA" id="ARBA00022553"/>
    </source>
</evidence>
<dbReference type="Pfam" id="PF17941">
    <property type="entry name" value="PP_kinase_C_1"/>
    <property type="match status" value="1"/>
</dbReference>
<feature type="binding site" evidence="6">
    <location>
        <position position="566"/>
    </location>
    <ligand>
        <name>ATP</name>
        <dbReference type="ChEBI" id="CHEBI:30616"/>
    </ligand>
</feature>
<dbReference type="GO" id="GO:0046872">
    <property type="term" value="F:metal ion binding"/>
    <property type="evidence" value="ECO:0007669"/>
    <property type="project" value="UniProtKB-KW"/>
</dbReference>
<dbReference type="Gene3D" id="3.30.1840.10">
    <property type="entry name" value="Polyphosphate kinase middle domain"/>
    <property type="match status" value="1"/>
</dbReference>
<evidence type="ECO:0000256" key="6">
    <source>
        <dbReference type="HAMAP-Rule" id="MF_00347"/>
    </source>
</evidence>
<gene>
    <name evidence="12" type="primary">ppk1</name>
    <name evidence="6" type="synonym">ppk</name>
    <name evidence="12" type="ORF">LVJ77_04085</name>
</gene>
<evidence type="ECO:0000259" key="11">
    <source>
        <dbReference type="Pfam" id="PF17941"/>
    </source>
</evidence>
<keyword evidence="3 6" id="KW-0547">Nucleotide-binding</keyword>
<evidence type="ECO:0000256" key="5">
    <source>
        <dbReference type="ARBA" id="ARBA00022840"/>
    </source>
</evidence>
<dbReference type="Proteomes" id="UP000831534">
    <property type="component" value="Chromosome"/>
</dbReference>
<dbReference type="CDD" id="cd09168">
    <property type="entry name" value="PLDc_PaPPK1_C2_like"/>
    <property type="match status" value="1"/>
</dbReference>
<evidence type="ECO:0000256" key="2">
    <source>
        <dbReference type="ARBA" id="ARBA00022679"/>
    </source>
</evidence>
<dbReference type="Gene3D" id="1.20.58.310">
    <property type="entry name" value="Polyphosphate kinase N-terminal domain"/>
    <property type="match status" value="1"/>
</dbReference>
<comment type="similarity">
    <text evidence="6 7">Belongs to the polyphosphate kinase 1 (PPK1) family.</text>
</comment>
<name>A0ABD8B7H6_9NEIS</name>
<dbReference type="NCBIfam" id="NF003917">
    <property type="entry name" value="PRK05443.1-1"/>
    <property type="match status" value="1"/>
</dbReference>
<dbReference type="InterPro" id="IPR025198">
    <property type="entry name" value="PPK_N_dom"/>
</dbReference>
<evidence type="ECO:0000313" key="13">
    <source>
        <dbReference type="Proteomes" id="UP000831534"/>
    </source>
</evidence>
<evidence type="ECO:0000313" key="12">
    <source>
        <dbReference type="EMBL" id="XHH49949.1"/>
    </source>
</evidence>
<dbReference type="SUPFAM" id="SSF140356">
    <property type="entry name" value="PPK N-terminal domain-like"/>
    <property type="match status" value="1"/>
</dbReference>
<evidence type="ECO:0000259" key="9">
    <source>
        <dbReference type="Pfam" id="PF13089"/>
    </source>
</evidence>
<dbReference type="PANTHER" id="PTHR30218:SF0">
    <property type="entry name" value="POLYPHOSPHATE KINASE"/>
    <property type="match status" value="1"/>
</dbReference>
<dbReference type="Pfam" id="PF13089">
    <property type="entry name" value="PP_kinase_N"/>
    <property type="match status" value="1"/>
</dbReference>
<evidence type="ECO:0000256" key="4">
    <source>
        <dbReference type="ARBA" id="ARBA00022777"/>
    </source>
</evidence>
<dbReference type="GO" id="GO:0005524">
    <property type="term" value="F:ATP binding"/>
    <property type="evidence" value="ECO:0007669"/>
    <property type="project" value="UniProtKB-KW"/>
</dbReference>
<keyword evidence="5 6" id="KW-0067">ATP-binding</keyword>
<dbReference type="KEGG" id="ckh:LVJ77_04085"/>
<feature type="binding site" evidence="6">
    <location>
        <position position="407"/>
    </location>
    <ligand>
        <name>Mg(2+)</name>
        <dbReference type="ChEBI" id="CHEBI:18420"/>
    </ligand>
</feature>
<organism evidence="12 13">
    <name type="scientific">Conchiformibius kuhniae</name>
    <dbReference type="NCBI Taxonomy" id="211502"/>
    <lineage>
        <taxon>Bacteria</taxon>
        <taxon>Pseudomonadati</taxon>
        <taxon>Pseudomonadota</taxon>
        <taxon>Betaproteobacteria</taxon>
        <taxon>Neisseriales</taxon>
        <taxon>Neisseriaceae</taxon>
        <taxon>Conchiformibius</taxon>
    </lineage>
</organism>
<feature type="domain" description="Polyphosphate kinase N-terminal" evidence="9">
    <location>
        <begin position="11"/>
        <end position="114"/>
    </location>
</feature>
<keyword evidence="6" id="KW-0479">Metal-binding</keyword>
<feature type="binding site" evidence="6">
    <location>
        <position position="47"/>
    </location>
    <ligand>
        <name>ATP</name>
        <dbReference type="ChEBI" id="CHEBI:30616"/>
    </ligand>
</feature>
<comment type="PTM">
    <text evidence="6 7">An intermediate of this reaction is the autophosphorylated ppk in which a phosphate is covalently linked to a histidine residue through a N-P bond.</text>
</comment>
<feature type="binding site" evidence="6">
    <location>
        <position position="470"/>
    </location>
    <ligand>
        <name>ATP</name>
        <dbReference type="ChEBI" id="CHEBI:30616"/>
    </ligand>
</feature>
<evidence type="ECO:0000259" key="10">
    <source>
        <dbReference type="Pfam" id="PF13090"/>
    </source>
</evidence>
<evidence type="ECO:0000256" key="3">
    <source>
        <dbReference type="ARBA" id="ARBA00022741"/>
    </source>
</evidence>
<keyword evidence="6" id="KW-0460">Magnesium</keyword>
<keyword evidence="2 6" id="KW-0808">Transferase</keyword>
<dbReference type="EC" id="2.7.4.1" evidence="6 7"/>
<comment type="cofactor">
    <cofactor evidence="6">
        <name>Mg(2+)</name>
        <dbReference type="ChEBI" id="CHEBI:18420"/>
    </cofactor>
</comment>
<dbReference type="GO" id="GO:0008976">
    <property type="term" value="F:polyphosphate kinase activity"/>
    <property type="evidence" value="ECO:0007669"/>
    <property type="project" value="UniProtKB-UniRule"/>
</dbReference>
<feature type="binding site" evidence="6">
    <location>
        <position position="594"/>
    </location>
    <ligand>
        <name>ATP</name>
        <dbReference type="ChEBI" id="CHEBI:30616"/>
    </ligand>
</feature>
<dbReference type="HAMAP" id="MF_00347">
    <property type="entry name" value="Polyphosphate_kinase"/>
    <property type="match status" value="1"/>
</dbReference>
<dbReference type="InterPro" id="IPR024953">
    <property type="entry name" value="PP_kinase_middle"/>
</dbReference>
<dbReference type="InterPro" id="IPR025200">
    <property type="entry name" value="PPK_C_dom2"/>
</dbReference>
<feature type="domain" description="Polyphosphate kinase middle" evidence="8">
    <location>
        <begin position="124"/>
        <end position="304"/>
    </location>
</feature>
<keyword evidence="4 6" id="KW-0418">Kinase</keyword>
<feature type="domain" description="Polyphosphate kinase C-terminal" evidence="10">
    <location>
        <begin position="506"/>
        <end position="672"/>
    </location>
</feature>
<dbReference type="AlphaFoldDB" id="A0ABD8B7H6"/>
<keyword evidence="13" id="KW-1185">Reference proteome</keyword>
<dbReference type="Pfam" id="PF13090">
    <property type="entry name" value="PP_kinase_C"/>
    <property type="match status" value="1"/>
</dbReference>
<protein>
    <recommendedName>
        <fullName evidence="6 7">Polyphosphate kinase</fullName>
        <ecNumber evidence="6 7">2.7.4.1</ecNumber>
    </recommendedName>
    <alternativeName>
        <fullName evidence="6">ATP-polyphosphate phosphotransferase</fullName>
    </alternativeName>
    <alternativeName>
        <fullName evidence="6">Polyphosphoric acid kinase</fullName>
    </alternativeName>
</protein>
<dbReference type="Gene3D" id="3.30.870.10">
    <property type="entry name" value="Endonuclease Chain A"/>
    <property type="match status" value="2"/>
</dbReference>
<sequence length="688" mass="77579">MSAADTPDLLCREAGLLAFNRRVLAQAEDPNVPLLERLRFLCIVSSNLDEFFEVRVAYLKRELRQRPDVLLDCGQTPAETLARVCEQARDLIREQYRLFNEVLIPELERENIVFLRRSDWTAAQRRWVEHYFNRELLPVLTPIGLDVAHPFPRPLNKSLNFVVELEGKDAFGRASDKAIVQAPRILPRIVRLPEHLSGGADVFVFLSSVLHEFVHKLFPGMKVKGCHQFRLTRDSALMVDEDDLSNLRTAIQNELHDRDYGDGVRLEVAQSCPETISNFLLEQFRLNRAALYRVNGPVNLVRLNAVPDMVERPELKFPPFVPQLAPEWHKNTDLFQHIAREDVLLHHPYQSFEPIVRFIRDAAHDPDVVAIKMTIYRTGTHSELAKALMAAARAGKQVTVVVELMARFDEANNVGWAERLEEAGAHVVYGVYGYKVHAKMALVVRREDGKLKQYAHLGTGNYHQGTSKIYTDFGLLTADADITRDVNALFMEITGLGQATRLKTLYQSPFTLHKRVLDGIDGEIAHAQAGKPAKIIAKMNSLVEPQVIQALYRASAAGVDIDLIVRGTCALRPQVAGLSENIRVRSIIGRLLEHSRVYYFLNGGKEDVLISSADWMGRNFFSRIETATPVRDPALKARVMGEGLHLALADNVKAWQMDGDGNYRRIAPADGEQAQGLQETLLREFGCL</sequence>
<dbReference type="InterPro" id="IPR036830">
    <property type="entry name" value="PP_kinase_middle_dom_sf"/>
</dbReference>
<feature type="binding site" evidence="6">
    <location>
        <position position="377"/>
    </location>
    <ligand>
        <name>Mg(2+)</name>
        <dbReference type="ChEBI" id="CHEBI:18420"/>
    </ligand>
</feature>
<reference evidence="12 13" key="1">
    <citation type="journal article" date="2022" name="Res Sq">
        <title>Evolution of multicellular longitudinally dividing oral cavity symbionts (Neisseriaceae).</title>
        <authorList>
            <person name="Nyongesa S."/>
            <person name="Weber P."/>
            <person name="Bernet E."/>
            <person name="Pullido F."/>
            <person name="Nieckarz M."/>
            <person name="Delaby M."/>
            <person name="Nieves C."/>
            <person name="Viehboeck T."/>
            <person name="Krause N."/>
            <person name="Rivera-Millot A."/>
            <person name="Nakamura A."/>
            <person name="Vischer N."/>
            <person name="VanNieuwenhze M."/>
            <person name="Brun Y."/>
            <person name="Cava F."/>
            <person name="Bulgheresi S."/>
            <person name="Veyrier F."/>
        </authorList>
    </citation>
    <scope>NUCLEOTIDE SEQUENCE [LARGE SCALE GENOMIC DNA]</scope>
    <source>
        <strain evidence="12 13">17694</strain>
    </source>
</reference>
<evidence type="ECO:0000259" key="8">
    <source>
        <dbReference type="Pfam" id="PF02503"/>
    </source>
</evidence>
<comment type="catalytic activity">
    <reaction evidence="6 7">
        <text>[phosphate](n) + ATP = [phosphate](n+1) + ADP</text>
        <dbReference type="Rhea" id="RHEA:19573"/>
        <dbReference type="Rhea" id="RHEA-COMP:9859"/>
        <dbReference type="Rhea" id="RHEA-COMP:14280"/>
        <dbReference type="ChEBI" id="CHEBI:16838"/>
        <dbReference type="ChEBI" id="CHEBI:30616"/>
        <dbReference type="ChEBI" id="CHEBI:456216"/>
        <dbReference type="EC" id="2.7.4.1"/>
    </reaction>
</comment>
<proteinExistence type="inferred from homology"/>
<dbReference type="Pfam" id="PF02503">
    <property type="entry name" value="PP_kinase"/>
    <property type="match status" value="1"/>
</dbReference>
<dbReference type="InterPro" id="IPR036832">
    <property type="entry name" value="PPK_N_dom_sf"/>
</dbReference>
<dbReference type="NCBIfam" id="NF003918">
    <property type="entry name" value="PRK05443.1-2"/>
    <property type="match status" value="1"/>
</dbReference>
<feature type="domain" description="Polyphosphate kinase C-terminal" evidence="11">
    <location>
        <begin position="334"/>
        <end position="496"/>
    </location>
</feature>
<dbReference type="EMBL" id="CP091521">
    <property type="protein sequence ID" value="XHH49949.1"/>
    <property type="molecule type" value="Genomic_DNA"/>
</dbReference>
<keyword evidence="1 6" id="KW-0597">Phosphoprotein</keyword>
<dbReference type="InterPro" id="IPR041108">
    <property type="entry name" value="PP_kinase_C_1"/>
</dbReference>
<dbReference type="PANTHER" id="PTHR30218">
    <property type="entry name" value="POLYPHOSPHATE KINASE"/>
    <property type="match status" value="1"/>
</dbReference>
<accession>A0ABD8B7H6</accession>
<comment type="function">
    <text evidence="6 7">Catalyzes the reversible transfer of the terminal phosphate of ATP to form a long-chain polyphosphate (polyP).</text>
</comment>
<dbReference type="NCBIfam" id="NF003921">
    <property type="entry name" value="PRK05443.2-2"/>
    <property type="match status" value="1"/>
</dbReference>